<evidence type="ECO:0000256" key="1">
    <source>
        <dbReference type="SAM" id="MobiDB-lite"/>
    </source>
</evidence>
<gene>
    <name evidence="2" type="ORF">CEXT_434161</name>
</gene>
<comment type="caution">
    <text evidence="2">The sequence shown here is derived from an EMBL/GenBank/DDBJ whole genome shotgun (WGS) entry which is preliminary data.</text>
</comment>
<dbReference type="AlphaFoldDB" id="A0AAV4YC76"/>
<protein>
    <submittedName>
        <fullName evidence="2">Uncharacterized protein</fullName>
    </submittedName>
</protein>
<reference evidence="2 3" key="1">
    <citation type="submission" date="2021-06" db="EMBL/GenBank/DDBJ databases">
        <title>Caerostris extrusa draft genome.</title>
        <authorList>
            <person name="Kono N."/>
            <person name="Arakawa K."/>
        </authorList>
    </citation>
    <scope>NUCLEOTIDE SEQUENCE [LARGE SCALE GENOMIC DNA]</scope>
</reference>
<sequence length="99" mass="11224">MEWEVRWKGSNGRRKRGICHASEETSASLSQHPQRTTVFKDGRAMAKRVRRKDFAAEQSTPFQSFPLLHSRNARGISSAPKALGILKNSYPAGRLSERR</sequence>
<name>A0AAV4YC76_CAEEX</name>
<organism evidence="2 3">
    <name type="scientific">Caerostris extrusa</name>
    <name type="common">Bark spider</name>
    <name type="synonym">Caerostris bankana</name>
    <dbReference type="NCBI Taxonomy" id="172846"/>
    <lineage>
        <taxon>Eukaryota</taxon>
        <taxon>Metazoa</taxon>
        <taxon>Ecdysozoa</taxon>
        <taxon>Arthropoda</taxon>
        <taxon>Chelicerata</taxon>
        <taxon>Arachnida</taxon>
        <taxon>Araneae</taxon>
        <taxon>Araneomorphae</taxon>
        <taxon>Entelegynae</taxon>
        <taxon>Araneoidea</taxon>
        <taxon>Araneidae</taxon>
        <taxon>Caerostris</taxon>
    </lineage>
</organism>
<evidence type="ECO:0000313" key="3">
    <source>
        <dbReference type="Proteomes" id="UP001054945"/>
    </source>
</evidence>
<accession>A0AAV4YC76</accession>
<keyword evidence="3" id="KW-1185">Reference proteome</keyword>
<dbReference type="EMBL" id="BPLR01001691">
    <property type="protein sequence ID" value="GIZ04079.1"/>
    <property type="molecule type" value="Genomic_DNA"/>
</dbReference>
<feature type="region of interest" description="Disordered" evidence="1">
    <location>
        <begin position="1"/>
        <end position="33"/>
    </location>
</feature>
<evidence type="ECO:0000313" key="2">
    <source>
        <dbReference type="EMBL" id="GIZ04079.1"/>
    </source>
</evidence>
<proteinExistence type="predicted"/>
<feature type="compositionally biased region" description="Polar residues" evidence="1">
    <location>
        <begin position="24"/>
        <end position="33"/>
    </location>
</feature>
<dbReference type="Proteomes" id="UP001054945">
    <property type="component" value="Unassembled WGS sequence"/>
</dbReference>